<comment type="domain">
    <text evidence="10">Lacks the C-terminal regulatory region which is replaced by HisZ.</text>
</comment>
<keyword evidence="13" id="KW-1185">Reference proteome</keyword>
<comment type="pathway">
    <text evidence="2 10">Amino-acid biosynthesis; L-histidine biosynthesis; L-histidine from 5-phospho-alpha-D-ribose 1-diphosphate: step 1/9.</text>
</comment>
<dbReference type="GO" id="GO:0006427">
    <property type="term" value="P:histidyl-tRNA aminoacylation"/>
    <property type="evidence" value="ECO:0007669"/>
    <property type="project" value="TreeGrafter"/>
</dbReference>
<dbReference type="NCBIfam" id="TIGR00070">
    <property type="entry name" value="hisG"/>
    <property type="match status" value="1"/>
</dbReference>
<gene>
    <name evidence="10" type="primary">hisG</name>
    <name evidence="9" type="synonym">hisZ</name>
    <name evidence="12" type="ORF">INP52_03455</name>
</gene>
<sequence length="556" mass="59150">MSGETPRGFRDILPEEALARERISDAVRSCFSSHGYLPVETPLLEDRAALERGSSLRDSPFQLFDADDSLLVLRPDLTLPVARLVAGRVGENELPARFRYSAPVVREEPSLRGQPRQFTQLGVELVGTDGTASEVEVVLLLAEVLETLAVPGWKIVFGSVTPLTALLDCCAPTSEFLDAALALVHDSDLVGLDELAAATPDLAPAVARALTEVCRMAGGVDVIGRVDELLAAAGVPEDGRGTAELSALVGKLAGLFEAGRVSFDFSIINSFDYYTGIIFKGYAEGIAASLASGGRYDVVLRNFGRPGLAACGFALSLERLQEVLGEPGESGVVTPGVRLAERPLRIAVPKGSLFEDTLRVLAATGLPAAELAHPGRKLIVASGDVEYVIVRAQDAPAFVGHGGADCGICGSDSLIEAGLDLLQLVDLGYGGCRFVVAEPAGRAGAAEDAYRWRGTVRVATKYPRITQRYYDGIGQQVDIVHLHGNIELGPIVGMTDRIVDITATGTTLAENDLVVVDDVMECTARFFAGPAAYRCDRRIRDLAERLAEVREKGVRP</sequence>
<dbReference type="HAMAP" id="MF_00125">
    <property type="entry name" value="HisZ"/>
    <property type="match status" value="1"/>
</dbReference>
<dbReference type="InterPro" id="IPR004517">
    <property type="entry name" value="HisZ"/>
</dbReference>
<evidence type="ECO:0000256" key="2">
    <source>
        <dbReference type="ARBA" id="ARBA00004667"/>
    </source>
</evidence>
<keyword evidence="10" id="KW-0067">ATP-binding</keyword>
<evidence type="ECO:0000256" key="6">
    <source>
        <dbReference type="ARBA" id="ARBA00022676"/>
    </source>
</evidence>
<keyword evidence="5 10" id="KW-0963">Cytoplasm</keyword>
<keyword evidence="6 10" id="KW-0328">Glycosyltransferase</keyword>
<dbReference type="InterPro" id="IPR024893">
    <property type="entry name" value="ATP_PRibTrfase_HisG_short"/>
</dbReference>
<keyword evidence="10" id="KW-0368">Histidine biosynthesis</keyword>
<dbReference type="GO" id="GO:0005524">
    <property type="term" value="F:ATP binding"/>
    <property type="evidence" value="ECO:0007669"/>
    <property type="project" value="UniProtKB-KW"/>
</dbReference>
<proteinExistence type="inferred from homology"/>
<keyword evidence="10" id="KW-0028">Amino-acid biosynthesis</keyword>
<comment type="function">
    <text evidence="7 10">Catalyzes the condensation of ATP and 5-phosphoribose 1-diphosphate to form N'-(5'-phosphoribosyl)-ATP (PR-ATP). Has a crucial role in the pathway because the rate of histidine biosynthesis seems to be controlled primarily by regulation of HisG enzymatic activity.</text>
</comment>
<dbReference type="Gene3D" id="3.40.190.10">
    <property type="entry name" value="Periplasmic binding protein-like II"/>
    <property type="match status" value="2"/>
</dbReference>
<dbReference type="PANTHER" id="PTHR43707">
    <property type="entry name" value="HISTIDYL-TRNA SYNTHETASE"/>
    <property type="match status" value="1"/>
</dbReference>
<evidence type="ECO:0000256" key="1">
    <source>
        <dbReference type="ARBA" id="ARBA00004496"/>
    </source>
</evidence>
<name>A0A7S7M9K5_9ACTN</name>
<dbReference type="GO" id="GO:0000105">
    <property type="term" value="P:L-histidine biosynthetic process"/>
    <property type="evidence" value="ECO:0007669"/>
    <property type="project" value="UniProtKB-UniRule"/>
</dbReference>
<dbReference type="InterPro" id="IPR013820">
    <property type="entry name" value="ATP_PRibTrfase_cat"/>
</dbReference>
<dbReference type="GO" id="GO:0005737">
    <property type="term" value="C:cytoplasm"/>
    <property type="evidence" value="ECO:0007669"/>
    <property type="project" value="UniProtKB-SubCell"/>
</dbReference>
<reference evidence="12 13" key="1">
    <citation type="submission" date="2020-10" db="EMBL/GenBank/DDBJ databases">
        <title>Olsenella immobilis sp.nov., isolated from the mud in a fermentation cellar used for the production of Chinese strong-flavoured liquor.</title>
        <authorList>
            <person name="Lu L."/>
        </authorList>
    </citation>
    <scope>NUCLEOTIDE SEQUENCE [LARGE SCALE GENOMIC DNA]</scope>
    <source>
        <strain evidence="12 13">LZLJ-2</strain>
    </source>
</reference>
<dbReference type="Pfam" id="PF13393">
    <property type="entry name" value="tRNA-synt_His"/>
    <property type="match status" value="1"/>
</dbReference>
<evidence type="ECO:0000256" key="8">
    <source>
        <dbReference type="ARBA" id="ARBA00025246"/>
    </source>
</evidence>
<comment type="subunit">
    <text evidence="4 10">Heteromultimer composed of HisG and HisZ subunits.</text>
</comment>
<dbReference type="Proteomes" id="UP000593735">
    <property type="component" value="Chromosome"/>
</dbReference>
<evidence type="ECO:0000313" key="12">
    <source>
        <dbReference type="EMBL" id="QOY61266.1"/>
    </source>
</evidence>
<dbReference type="GO" id="GO:0004821">
    <property type="term" value="F:histidine-tRNA ligase activity"/>
    <property type="evidence" value="ECO:0007669"/>
    <property type="project" value="TreeGrafter"/>
</dbReference>
<dbReference type="InterPro" id="IPR006195">
    <property type="entry name" value="aa-tRNA-synth_II"/>
</dbReference>
<dbReference type="CDD" id="cd13595">
    <property type="entry name" value="PBP2_HisGs"/>
    <property type="match status" value="1"/>
</dbReference>
<dbReference type="InterPro" id="IPR045864">
    <property type="entry name" value="aa-tRNA-synth_II/BPL/LPL"/>
</dbReference>
<dbReference type="AlphaFoldDB" id="A0A7S7M9K5"/>
<feature type="domain" description="Aminoacyl-transfer RNA synthetases class-II family profile" evidence="11">
    <location>
        <begin position="1"/>
        <end position="335"/>
    </location>
</feature>
<protein>
    <recommendedName>
        <fullName evidence="9 10">Multifunctional fusion protein</fullName>
    </recommendedName>
    <domain>
        <recommendedName>
            <fullName evidence="10">ATP phosphoribosyltransferase</fullName>
            <shortName evidence="10">ATP-PRT</shortName>
            <shortName evidence="10">ATP-PRTase</shortName>
            <ecNumber evidence="10">2.4.2.17</ecNumber>
        </recommendedName>
    </domain>
    <domain>
        <recommendedName>
            <fullName evidence="9">ATP phosphoribosyltransferase regulatory subunit</fullName>
        </recommendedName>
    </domain>
</protein>
<evidence type="ECO:0000256" key="7">
    <source>
        <dbReference type="ARBA" id="ARBA00024861"/>
    </source>
</evidence>
<comment type="similarity">
    <text evidence="10">Belongs to the ATP phosphoribosyltransferase family. Short subfamily.</text>
</comment>
<dbReference type="HAMAP" id="MF_01018">
    <property type="entry name" value="HisG_Short"/>
    <property type="match status" value="1"/>
</dbReference>
<comment type="catalytic activity">
    <reaction evidence="10">
        <text>1-(5-phospho-beta-D-ribosyl)-ATP + diphosphate = 5-phospho-alpha-D-ribose 1-diphosphate + ATP</text>
        <dbReference type="Rhea" id="RHEA:18473"/>
        <dbReference type="ChEBI" id="CHEBI:30616"/>
        <dbReference type="ChEBI" id="CHEBI:33019"/>
        <dbReference type="ChEBI" id="CHEBI:58017"/>
        <dbReference type="ChEBI" id="CHEBI:73183"/>
        <dbReference type="EC" id="2.4.2.17"/>
    </reaction>
</comment>
<dbReference type="Pfam" id="PF01634">
    <property type="entry name" value="HisG"/>
    <property type="match status" value="1"/>
</dbReference>
<dbReference type="KEGG" id="tio:INP52_03455"/>
<dbReference type="PANTHER" id="PTHR43707:SF1">
    <property type="entry name" value="HISTIDINE--TRNA LIGASE, MITOCHONDRIAL-RELATED"/>
    <property type="match status" value="1"/>
</dbReference>
<dbReference type="EMBL" id="CP063767">
    <property type="protein sequence ID" value="QOY61266.1"/>
    <property type="molecule type" value="Genomic_DNA"/>
</dbReference>
<organism evidence="12 13">
    <name type="scientific">Thermophilibacter immobilis</name>
    <dbReference type="NCBI Taxonomy" id="2779519"/>
    <lineage>
        <taxon>Bacteria</taxon>
        <taxon>Bacillati</taxon>
        <taxon>Actinomycetota</taxon>
        <taxon>Coriobacteriia</taxon>
        <taxon>Coriobacteriales</taxon>
        <taxon>Atopobiaceae</taxon>
        <taxon>Thermophilibacter</taxon>
    </lineage>
</organism>
<evidence type="ECO:0000256" key="5">
    <source>
        <dbReference type="ARBA" id="ARBA00022490"/>
    </source>
</evidence>
<dbReference type="Gene3D" id="3.30.930.10">
    <property type="entry name" value="Bira Bifunctional Protein, Domain 2"/>
    <property type="match status" value="1"/>
</dbReference>
<dbReference type="PROSITE" id="PS50862">
    <property type="entry name" value="AA_TRNA_LIGASE_II"/>
    <property type="match status" value="1"/>
</dbReference>
<dbReference type="RefSeq" id="WP_194372429.1">
    <property type="nucleotide sequence ID" value="NZ_CP063767.1"/>
</dbReference>
<evidence type="ECO:0000256" key="10">
    <source>
        <dbReference type="HAMAP-Rule" id="MF_01018"/>
    </source>
</evidence>
<dbReference type="CDD" id="cd00773">
    <property type="entry name" value="HisRS-like_core"/>
    <property type="match status" value="1"/>
</dbReference>
<dbReference type="InterPro" id="IPR041715">
    <property type="entry name" value="HisRS-like_core"/>
</dbReference>
<keyword evidence="10" id="KW-0547">Nucleotide-binding</keyword>
<evidence type="ECO:0000259" key="11">
    <source>
        <dbReference type="PROSITE" id="PS50862"/>
    </source>
</evidence>
<dbReference type="EC" id="2.4.2.17" evidence="10"/>
<evidence type="ECO:0000256" key="9">
    <source>
        <dbReference type="HAMAP-Rule" id="MF_00125"/>
    </source>
</evidence>
<evidence type="ECO:0000256" key="3">
    <source>
        <dbReference type="ARBA" id="ARBA00005539"/>
    </source>
</evidence>
<comment type="subcellular location">
    <subcellularLocation>
        <location evidence="1 10">Cytoplasm</location>
    </subcellularLocation>
</comment>
<dbReference type="InterPro" id="IPR004516">
    <property type="entry name" value="HisRS/HisZ"/>
</dbReference>
<evidence type="ECO:0000256" key="4">
    <source>
        <dbReference type="ARBA" id="ARBA00011496"/>
    </source>
</evidence>
<evidence type="ECO:0000313" key="13">
    <source>
        <dbReference type="Proteomes" id="UP000593735"/>
    </source>
</evidence>
<comment type="similarity">
    <text evidence="3 9">Belongs to the class-II aminoacyl-tRNA synthetase family. HisZ subfamily.</text>
</comment>
<dbReference type="SUPFAM" id="SSF53850">
    <property type="entry name" value="Periplasmic binding protein-like II"/>
    <property type="match status" value="1"/>
</dbReference>
<dbReference type="GO" id="GO:0003879">
    <property type="term" value="F:ATP phosphoribosyltransferase activity"/>
    <property type="evidence" value="ECO:0007669"/>
    <property type="project" value="UniProtKB-UniRule"/>
</dbReference>
<accession>A0A7S7M9K5</accession>
<dbReference type="SUPFAM" id="SSF55681">
    <property type="entry name" value="Class II aaRS and biotin synthetases"/>
    <property type="match status" value="1"/>
</dbReference>
<comment type="miscellaneous">
    <text evidence="9">This function is generally fulfilled by the C-terminal part of HisG, which is missing in some bacteria such as this one.</text>
</comment>
<keyword evidence="10 12" id="KW-0808">Transferase</keyword>
<dbReference type="UniPathway" id="UPA00031">
    <property type="reaction ID" value="UER00006"/>
</dbReference>
<comment type="function">
    <text evidence="8 9">Required for the first step of histidine biosynthesis. May allow the feedback regulation of ATP phosphoribosyltransferase activity by histidine.</text>
</comment>